<name>A0ABS9W6I7_9PROT</name>
<dbReference type="RefSeq" id="WP_238383963.1">
    <property type="nucleotide sequence ID" value="NZ_JALBUU010000004.1"/>
</dbReference>
<protein>
    <submittedName>
        <fullName evidence="1">Soj family protein</fullName>
    </submittedName>
</protein>
<sequence length="77" mass="8203">MRLLRKRNPNPQALSMDTPIAAVFWTHPAQRDLASVLRLLGHAERVCQDAGSDAAAALVAEAMAVLARDAAARKLAA</sequence>
<evidence type="ECO:0000313" key="1">
    <source>
        <dbReference type="EMBL" id="MCI0754525.1"/>
    </source>
</evidence>
<reference evidence="1 2" key="1">
    <citation type="submission" date="2022-03" db="EMBL/GenBank/DDBJ databases">
        <title>Complete genome analysis of Roseomonas KG 17.1 : a prolific producer of plant growth promoters.</title>
        <authorList>
            <person name="Saadouli I."/>
            <person name="Najjari A."/>
            <person name="Mosbah A."/>
            <person name="Ouzari H.I."/>
        </authorList>
    </citation>
    <scope>NUCLEOTIDE SEQUENCE [LARGE SCALE GENOMIC DNA]</scope>
    <source>
        <strain evidence="1 2">KG17-1</strain>
    </source>
</reference>
<dbReference type="EMBL" id="JALBUU010000004">
    <property type="protein sequence ID" value="MCI0754525.1"/>
    <property type="molecule type" value="Genomic_DNA"/>
</dbReference>
<dbReference type="Proteomes" id="UP001201985">
    <property type="component" value="Unassembled WGS sequence"/>
</dbReference>
<proteinExistence type="predicted"/>
<organism evidence="1 2">
    <name type="scientific">Teichococcus vastitatis</name>
    <dbReference type="NCBI Taxonomy" id="2307076"/>
    <lineage>
        <taxon>Bacteria</taxon>
        <taxon>Pseudomonadati</taxon>
        <taxon>Pseudomonadota</taxon>
        <taxon>Alphaproteobacteria</taxon>
        <taxon>Acetobacterales</taxon>
        <taxon>Roseomonadaceae</taxon>
        <taxon>Roseomonas</taxon>
    </lineage>
</organism>
<keyword evidence="2" id="KW-1185">Reference proteome</keyword>
<comment type="caution">
    <text evidence="1">The sequence shown here is derived from an EMBL/GenBank/DDBJ whole genome shotgun (WGS) entry which is preliminary data.</text>
</comment>
<accession>A0ABS9W6I7</accession>
<evidence type="ECO:0000313" key="2">
    <source>
        <dbReference type="Proteomes" id="UP001201985"/>
    </source>
</evidence>
<gene>
    <name evidence="1" type="ORF">MON41_12230</name>
</gene>